<feature type="compositionally biased region" description="Basic and acidic residues" evidence="5">
    <location>
        <begin position="554"/>
        <end position="565"/>
    </location>
</feature>
<keyword evidence="8" id="KW-1185">Reference proteome</keyword>
<evidence type="ECO:0000256" key="3">
    <source>
        <dbReference type="ARBA" id="ARBA00022833"/>
    </source>
</evidence>
<feature type="region of interest" description="Disordered" evidence="5">
    <location>
        <begin position="246"/>
        <end position="305"/>
    </location>
</feature>
<dbReference type="GO" id="GO:0008270">
    <property type="term" value="F:zinc ion binding"/>
    <property type="evidence" value="ECO:0007669"/>
    <property type="project" value="UniProtKB-KW"/>
</dbReference>
<accession>A0AA43QNK5</accession>
<gene>
    <name evidence="7" type="ORF">OHK93_000969</name>
</gene>
<evidence type="ECO:0000256" key="4">
    <source>
        <dbReference type="PROSITE-ProRule" id="PRU00601"/>
    </source>
</evidence>
<evidence type="ECO:0000256" key="5">
    <source>
        <dbReference type="SAM" id="MobiDB-lite"/>
    </source>
</evidence>
<organism evidence="7 8">
    <name type="scientific">Ramalina farinacea</name>
    <dbReference type="NCBI Taxonomy" id="258253"/>
    <lineage>
        <taxon>Eukaryota</taxon>
        <taxon>Fungi</taxon>
        <taxon>Dikarya</taxon>
        <taxon>Ascomycota</taxon>
        <taxon>Pezizomycotina</taxon>
        <taxon>Lecanoromycetes</taxon>
        <taxon>OSLEUM clade</taxon>
        <taxon>Lecanoromycetidae</taxon>
        <taxon>Lecanorales</taxon>
        <taxon>Lecanorineae</taxon>
        <taxon>Ramalinaceae</taxon>
        <taxon>Ramalina</taxon>
    </lineage>
</organism>
<feature type="compositionally biased region" description="Acidic residues" evidence="5">
    <location>
        <begin position="273"/>
        <end position="288"/>
    </location>
</feature>
<evidence type="ECO:0000313" key="8">
    <source>
        <dbReference type="Proteomes" id="UP001161017"/>
    </source>
</evidence>
<evidence type="ECO:0000313" key="7">
    <source>
        <dbReference type="EMBL" id="MDI1489771.1"/>
    </source>
</evidence>
<keyword evidence="2 4" id="KW-0863">Zinc-finger</keyword>
<comment type="caution">
    <text evidence="7">The sequence shown here is derived from an EMBL/GenBank/DDBJ whole genome shotgun (WGS) entry which is preliminary data.</text>
</comment>
<dbReference type="InterPro" id="IPR037274">
    <property type="entry name" value="Znf_CHY_sf"/>
</dbReference>
<dbReference type="PROSITE" id="PS51266">
    <property type="entry name" value="ZF_CHY"/>
    <property type="match status" value="1"/>
</dbReference>
<feature type="domain" description="CHY-type" evidence="6">
    <location>
        <begin position="472"/>
        <end position="539"/>
    </location>
</feature>
<protein>
    <recommendedName>
        <fullName evidence="6">CHY-type domain-containing protein</fullName>
    </recommendedName>
</protein>
<sequence length="583" mass="64275">MGALWRSRVEDGFTRLFHGNASSITLLSSLNRLDRDLEALLTDKKPELVTIIPNRNKAPSVQAASKNVQEQAQPSQTRPSRYTEEQLASASQRRQSEVQQLEARLGRIPGFSRSADGTSFMIPIVPRKPSELPVHLRMVGKTCISVPILYPLQSCSIELQDVDRDAAAPVERAFARKVEKGDGTLMGHINMLAQNMQVLVAEGKAMGVEGLTQGTVDHESGIDTADPGKAKLRIDDDRDHVRYIARPPEWDVSNANHDAHEERGDSSCSESEINSDEESGETEEEEDSAPTAAAAASSKPTPNAERGISLSFPTLELYSIELLELSSLSITVKCSRCKDTMDIPNLRHATPRNQSCKKCAIAFTLTYRRELIHANSTRAGYLDLEGCTVVDMLPSTFLPTCSQCSSTPPPSSGVVSVRGASSLAICRECHAKMTFKIPDVKFLVVTAGSSAGAPQLKKKKPRENLGITTGTELPRRGRCSHYSKSYRWFRFSCCEKVFPCDRCHDAECDHAVEHANRMICGWCSREQNYRPEDCGFCHASVVKKAGSGFWEGGKGTRDKARMSRKDPRKYKRPPGGALRKKYG</sequence>
<dbReference type="Proteomes" id="UP001161017">
    <property type="component" value="Unassembled WGS sequence"/>
</dbReference>
<keyword evidence="3" id="KW-0862">Zinc</keyword>
<feature type="compositionally biased region" description="Polar residues" evidence="5">
    <location>
        <begin position="60"/>
        <end position="99"/>
    </location>
</feature>
<dbReference type="InterPro" id="IPR008913">
    <property type="entry name" value="Znf_CHY"/>
</dbReference>
<name>A0AA43QNK5_9LECA</name>
<feature type="region of interest" description="Disordered" evidence="5">
    <location>
        <begin position="551"/>
        <end position="583"/>
    </location>
</feature>
<proteinExistence type="predicted"/>
<dbReference type="EMBL" id="JAPUFD010000010">
    <property type="protein sequence ID" value="MDI1489771.1"/>
    <property type="molecule type" value="Genomic_DNA"/>
</dbReference>
<evidence type="ECO:0000256" key="2">
    <source>
        <dbReference type="ARBA" id="ARBA00022771"/>
    </source>
</evidence>
<dbReference type="SUPFAM" id="SSF161219">
    <property type="entry name" value="CHY zinc finger-like"/>
    <property type="match status" value="1"/>
</dbReference>
<feature type="region of interest" description="Disordered" evidence="5">
    <location>
        <begin position="60"/>
        <end position="101"/>
    </location>
</feature>
<feature type="compositionally biased region" description="Basic residues" evidence="5">
    <location>
        <begin position="566"/>
        <end position="583"/>
    </location>
</feature>
<evidence type="ECO:0000259" key="6">
    <source>
        <dbReference type="PROSITE" id="PS51266"/>
    </source>
</evidence>
<dbReference type="Pfam" id="PF05495">
    <property type="entry name" value="zf-CHY"/>
    <property type="match status" value="1"/>
</dbReference>
<dbReference type="AlphaFoldDB" id="A0AA43QNK5"/>
<feature type="compositionally biased region" description="Low complexity" evidence="5">
    <location>
        <begin position="289"/>
        <end position="298"/>
    </location>
</feature>
<reference evidence="7" key="1">
    <citation type="journal article" date="2023" name="Genome Biol. Evol.">
        <title>First Whole Genome Sequence and Flow Cytometry Genome Size Data for the Lichen-Forming Fungus Ramalina farinacea (Ascomycota).</title>
        <authorList>
            <person name="Llewellyn T."/>
            <person name="Mian S."/>
            <person name="Hill R."/>
            <person name="Leitch I.J."/>
            <person name="Gaya E."/>
        </authorList>
    </citation>
    <scope>NUCLEOTIDE SEQUENCE</scope>
    <source>
        <strain evidence="7">LIQ254RAFAR</strain>
    </source>
</reference>
<evidence type="ECO:0000256" key="1">
    <source>
        <dbReference type="ARBA" id="ARBA00022723"/>
    </source>
</evidence>
<keyword evidence="1" id="KW-0479">Metal-binding</keyword>